<protein>
    <submittedName>
        <fullName evidence="5">AraC family transcriptional regulator</fullName>
    </submittedName>
</protein>
<sequence length="331" mass="37100">MNLQVTTFHLASMYEHPSIRQLAADRANSRRSYALPIPFGSATATRTHLRSGLEIGEYEGVLMKPLSLRFETKYPHLEISYTTSGYGNWSGEGRARGCEMAPGISTLVYMEGSPVHAELSPDDRLSHMEIRIDLRCFEQLGAEVRRLASGGFYSRQVAGHPQVAKLFEQLRDCPYDGLLRQLYMEGKCYELLACHLGQADAAHSSDRARSKLSAHDIRCLHQARDLLSARWRTPPGLLELARLAGINDFKLKLGFKELFGTTVFGYIRHLRMNEARRLLEGGEANVSQAASSVGYVNLSHFSAAYRKTFGYNPSECLQLNRDRQTGISELP</sequence>
<dbReference type="EMBL" id="RBAH01000010">
    <property type="protein sequence ID" value="RKN83948.1"/>
    <property type="molecule type" value="Genomic_DNA"/>
</dbReference>
<dbReference type="PANTHER" id="PTHR47893:SF1">
    <property type="entry name" value="REGULATORY PROTEIN PCHR"/>
    <property type="match status" value="1"/>
</dbReference>
<dbReference type="InterPro" id="IPR009057">
    <property type="entry name" value="Homeodomain-like_sf"/>
</dbReference>
<dbReference type="RefSeq" id="WP_120748112.1">
    <property type="nucleotide sequence ID" value="NZ_RBAH01000010.1"/>
</dbReference>
<proteinExistence type="predicted"/>
<keyword evidence="1" id="KW-0805">Transcription regulation</keyword>
<dbReference type="Proteomes" id="UP000282311">
    <property type="component" value="Unassembled WGS sequence"/>
</dbReference>
<dbReference type="PROSITE" id="PS00041">
    <property type="entry name" value="HTH_ARAC_FAMILY_1"/>
    <property type="match status" value="1"/>
</dbReference>
<dbReference type="PANTHER" id="PTHR47893">
    <property type="entry name" value="REGULATORY PROTEIN PCHR"/>
    <property type="match status" value="1"/>
</dbReference>
<dbReference type="OrthoDB" id="9782503at2"/>
<accession>A0A3B0CGF0</accession>
<feature type="domain" description="HTH araC/xylS-type" evidence="4">
    <location>
        <begin position="221"/>
        <end position="319"/>
    </location>
</feature>
<dbReference type="GO" id="GO:0043565">
    <property type="term" value="F:sequence-specific DNA binding"/>
    <property type="evidence" value="ECO:0007669"/>
    <property type="project" value="InterPro"/>
</dbReference>
<dbReference type="SUPFAM" id="SSF46689">
    <property type="entry name" value="Homeodomain-like"/>
    <property type="match status" value="2"/>
</dbReference>
<evidence type="ECO:0000256" key="1">
    <source>
        <dbReference type="ARBA" id="ARBA00023015"/>
    </source>
</evidence>
<evidence type="ECO:0000313" key="5">
    <source>
        <dbReference type="EMBL" id="RKN83948.1"/>
    </source>
</evidence>
<dbReference type="SMART" id="SM00342">
    <property type="entry name" value="HTH_ARAC"/>
    <property type="match status" value="1"/>
</dbReference>
<dbReference type="AlphaFoldDB" id="A0A3B0CGF0"/>
<dbReference type="Gene3D" id="1.10.10.60">
    <property type="entry name" value="Homeodomain-like"/>
    <property type="match status" value="2"/>
</dbReference>
<dbReference type="InterPro" id="IPR018062">
    <property type="entry name" value="HTH_AraC-typ_CS"/>
</dbReference>
<evidence type="ECO:0000256" key="2">
    <source>
        <dbReference type="ARBA" id="ARBA00023125"/>
    </source>
</evidence>
<organism evidence="5 6">
    <name type="scientific">Paenibacillus ginsengarvi</name>
    <dbReference type="NCBI Taxonomy" id="400777"/>
    <lineage>
        <taxon>Bacteria</taxon>
        <taxon>Bacillati</taxon>
        <taxon>Bacillota</taxon>
        <taxon>Bacilli</taxon>
        <taxon>Bacillales</taxon>
        <taxon>Paenibacillaceae</taxon>
        <taxon>Paenibacillus</taxon>
    </lineage>
</organism>
<keyword evidence="6" id="KW-1185">Reference proteome</keyword>
<dbReference type="InterPro" id="IPR018060">
    <property type="entry name" value="HTH_AraC"/>
</dbReference>
<comment type="caution">
    <text evidence="5">The sequence shown here is derived from an EMBL/GenBank/DDBJ whole genome shotgun (WGS) entry which is preliminary data.</text>
</comment>
<evidence type="ECO:0000256" key="3">
    <source>
        <dbReference type="ARBA" id="ARBA00023163"/>
    </source>
</evidence>
<evidence type="ECO:0000259" key="4">
    <source>
        <dbReference type="PROSITE" id="PS01124"/>
    </source>
</evidence>
<name>A0A3B0CGF0_9BACL</name>
<keyword evidence="2" id="KW-0238">DNA-binding</keyword>
<dbReference type="InterPro" id="IPR053142">
    <property type="entry name" value="PchR_regulatory_protein"/>
</dbReference>
<dbReference type="PROSITE" id="PS01124">
    <property type="entry name" value="HTH_ARAC_FAMILY_2"/>
    <property type="match status" value="1"/>
</dbReference>
<evidence type="ECO:0000313" key="6">
    <source>
        <dbReference type="Proteomes" id="UP000282311"/>
    </source>
</evidence>
<gene>
    <name evidence="5" type="ORF">D7M11_15310</name>
</gene>
<keyword evidence="3" id="KW-0804">Transcription</keyword>
<reference evidence="5 6" key="1">
    <citation type="journal article" date="2007" name="Int. J. Syst. Evol. Microbiol.">
        <title>Paenibacillus ginsengarvi sp. nov., isolated from soil from ginseng cultivation.</title>
        <authorList>
            <person name="Yoon M.H."/>
            <person name="Ten L.N."/>
            <person name="Im W.T."/>
        </authorList>
    </citation>
    <scope>NUCLEOTIDE SEQUENCE [LARGE SCALE GENOMIC DNA]</scope>
    <source>
        <strain evidence="5 6">KCTC 13059</strain>
    </source>
</reference>
<dbReference type="Pfam" id="PF12833">
    <property type="entry name" value="HTH_18"/>
    <property type="match status" value="1"/>
</dbReference>
<dbReference type="GO" id="GO:0003700">
    <property type="term" value="F:DNA-binding transcription factor activity"/>
    <property type="evidence" value="ECO:0007669"/>
    <property type="project" value="InterPro"/>
</dbReference>